<gene>
    <name evidence="1" type="ORF">LWI28_027263</name>
</gene>
<evidence type="ECO:0000313" key="2">
    <source>
        <dbReference type="Proteomes" id="UP001064489"/>
    </source>
</evidence>
<dbReference type="Proteomes" id="UP001064489">
    <property type="component" value="Chromosome 11"/>
</dbReference>
<dbReference type="AlphaFoldDB" id="A0AAD5IAV3"/>
<comment type="caution">
    <text evidence="1">The sequence shown here is derived from an EMBL/GenBank/DDBJ whole genome shotgun (WGS) entry which is preliminary data.</text>
</comment>
<proteinExistence type="predicted"/>
<sequence>MTRARTIGPPRRIRNSRVVVPLDIKVRHQAINEPYVEIEHREARIRFSTHRTDQVEQVREEFTKTTSEAVLIADSRVEKDYPPLAAYGSLSVPINETPIAIL</sequence>
<accession>A0AAD5IAV3</accession>
<reference evidence="1" key="2">
    <citation type="submission" date="2023-02" db="EMBL/GenBank/DDBJ databases">
        <authorList>
            <person name="Swenson N.G."/>
            <person name="Wegrzyn J.L."/>
            <person name="Mcevoy S.L."/>
        </authorList>
    </citation>
    <scope>NUCLEOTIDE SEQUENCE</scope>
    <source>
        <strain evidence="1">91603</strain>
        <tissue evidence="1">Leaf</tissue>
    </source>
</reference>
<organism evidence="1 2">
    <name type="scientific">Acer negundo</name>
    <name type="common">Box elder</name>
    <dbReference type="NCBI Taxonomy" id="4023"/>
    <lineage>
        <taxon>Eukaryota</taxon>
        <taxon>Viridiplantae</taxon>
        <taxon>Streptophyta</taxon>
        <taxon>Embryophyta</taxon>
        <taxon>Tracheophyta</taxon>
        <taxon>Spermatophyta</taxon>
        <taxon>Magnoliopsida</taxon>
        <taxon>eudicotyledons</taxon>
        <taxon>Gunneridae</taxon>
        <taxon>Pentapetalae</taxon>
        <taxon>rosids</taxon>
        <taxon>malvids</taxon>
        <taxon>Sapindales</taxon>
        <taxon>Sapindaceae</taxon>
        <taxon>Hippocastanoideae</taxon>
        <taxon>Acereae</taxon>
        <taxon>Acer</taxon>
    </lineage>
</organism>
<dbReference type="EMBL" id="JAJSOW010000108">
    <property type="protein sequence ID" value="KAI9154506.1"/>
    <property type="molecule type" value="Genomic_DNA"/>
</dbReference>
<protein>
    <submittedName>
        <fullName evidence="1">Uncharacterized protein</fullName>
    </submittedName>
</protein>
<reference evidence="1" key="1">
    <citation type="journal article" date="2022" name="Plant J.">
        <title>Strategies of tolerance reflected in two North American maple genomes.</title>
        <authorList>
            <person name="McEvoy S.L."/>
            <person name="Sezen U.U."/>
            <person name="Trouern-Trend A."/>
            <person name="McMahon S.M."/>
            <person name="Schaberg P.G."/>
            <person name="Yang J."/>
            <person name="Wegrzyn J.L."/>
            <person name="Swenson N.G."/>
        </authorList>
    </citation>
    <scope>NUCLEOTIDE SEQUENCE</scope>
    <source>
        <strain evidence="1">91603</strain>
    </source>
</reference>
<keyword evidence="2" id="KW-1185">Reference proteome</keyword>
<name>A0AAD5IAV3_ACENE</name>
<evidence type="ECO:0000313" key="1">
    <source>
        <dbReference type="EMBL" id="KAI9154506.1"/>
    </source>
</evidence>